<comment type="caution">
    <text evidence="8">The sequence shown here is derived from an EMBL/GenBank/DDBJ whole genome shotgun (WGS) entry which is preliminary data.</text>
</comment>
<dbReference type="InterPro" id="IPR004477">
    <property type="entry name" value="ComEC_N"/>
</dbReference>
<evidence type="ECO:0000256" key="1">
    <source>
        <dbReference type="ARBA" id="ARBA00004651"/>
    </source>
</evidence>
<accession>D1PKP6</accession>
<evidence type="ECO:0000256" key="4">
    <source>
        <dbReference type="ARBA" id="ARBA00022989"/>
    </source>
</evidence>
<evidence type="ECO:0000256" key="6">
    <source>
        <dbReference type="SAM" id="Phobius"/>
    </source>
</evidence>
<name>D1PKP6_9FIRM</name>
<feature type="domain" description="ComEC/Rec2-related protein" evidence="7">
    <location>
        <begin position="202"/>
        <end position="480"/>
    </location>
</feature>
<protein>
    <submittedName>
        <fullName evidence="8">ComEC/Rec2-like protein</fullName>
    </submittedName>
</protein>
<feature type="transmembrane region" description="Helical" evidence="6">
    <location>
        <begin position="25"/>
        <end position="41"/>
    </location>
</feature>
<feature type="transmembrane region" description="Helical" evidence="6">
    <location>
        <begin position="289"/>
        <end position="307"/>
    </location>
</feature>
<keyword evidence="4 6" id="KW-1133">Transmembrane helix</keyword>
<proteinExistence type="predicted"/>
<keyword evidence="9" id="KW-1185">Reference proteome</keyword>
<gene>
    <name evidence="8" type="ORF">SUBVAR_04923</name>
</gene>
<feature type="transmembrane region" description="Helical" evidence="6">
    <location>
        <begin position="460"/>
        <end position="477"/>
    </location>
</feature>
<evidence type="ECO:0000256" key="5">
    <source>
        <dbReference type="ARBA" id="ARBA00023136"/>
    </source>
</evidence>
<dbReference type="STRING" id="411471.SUBVAR_04923"/>
<feature type="transmembrane region" description="Helical" evidence="6">
    <location>
        <begin position="434"/>
        <end position="453"/>
    </location>
</feature>
<keyword evidence="2" id="KW-1003">Cell membrane</keyword>
<dbReference type="Proteomes" id="UP000003438">
    <property type="component" value="Unassembled WGS sequence"/>
</dbReference>
<feature type="transmembrane region" description="Helical" evidence="6">
    <location>
        <begin position="254"/>
        <end position="283"/>
    </location>
</feature>
<evidence type="ECO:0000259" key="7">
    <source>
        <dbReference type="Pfam" id="PF03772"/>
    </source>
</evidence>
<keyword evidence="3 6" id="KW-0812">Transmembrane</keyword>
<dbReference type="PANTHER" id="PTHR30619">
    <property type="entry name" value="DNA INTERNALIZATION/COMPETENCE PROTEIN COMEC/REC2"/>
    <property type="match status" value="1"/>
</dbReference>
<feature type="transmembrane region" description="Helical" evidence="6">
    <location>
        <begin position="483"/>
        <end position="502"/>
    </location>
</feature>
<dbReference type="InterPro" id="IPR052159">
    <property type="entry name" value="Competence_DNA_uptake"/>
</dbReference>
<sequence length="693" mass="75425">MKRKLACFGLAFALAEWFAAVVPPLVLLPAAALFALLLFVYHRQDLRFPLLGAVCGLAWFSIFGLVAVWPVQQWAGQQTTCTVVVETDAESSYRDGYLRGTLRITECGGEPTNFLVSCEAFPGAKPGERFTADFIFSALEKGPYESSYLSDGIYLQAEYQGNYFPLQESTASRFLFFRLRQVLANRLQQWMPEEEGELESAMLLGQKQTLRDSLQDSFRAAGVSHLLAVSGLHVALLCGIFSMGRKRRFLRPLILFRAGLVVFYMFLTGLPVSVLRAGFVFLLSLVGDFFWQPVDLLTSTGVAAVILGLQNAYAPCDMGFQLSFCAVLGVQAAGALFNREIEVLPVLTGKFTARIYDLGLWVLESVQTALLASLATLPILVVHGLTASGVGLLTNLLVVWMLQPALLLGVFLLILAALPLLAPVMHMVSLLLSLWLHAMIAVVAWCASLPAAYIDLPARYTLFVFAVLGLLALAFWYMHRLTWYSAAAAACAVFAVILGILAQKDVVQIALVGASNNSCVVCIQNGEGVVLFRGGQSNLNAVEQFLAEHAQPNITALVDLRQEPSELDFSDIPVISAEGLAAEESVPVLDDLTLDLYHDGSGNLAILNAGQYRIAAMTGNIRLEQSVVVDVFCATGTLSDSVESNTILTASRSPKWSDEVTDEEVLYAADRSFVTVRPGHSLIFEEVEPLALQ</sequence>
<reference evidence="8" key="1">
    <citation type="submission" date="2009-12" db="EMBL/GenBank/DDBJ databases">
        <authorList>
            <person name="Weinstock G."/>
            <person name="Sodergren E."/>
            <person name="Clifton S."/>
            <person name="Fulton L."/>
            <person name="Fulton B."/>
            <person name="Courtney L."/>
            <person name="Fronick C."/>
            <person name="Harrison M."/>
            <person name="Strong C."/>
            <person name="Farmer C."/>
            <person name="Delahaunty K."/>
            <person name="Markovic C."/>
            <person name="Hall O."/>
            <person name="Minx P."/>
            <person name="Tomlinson C."/>
            <person name="Mitreva M."/>
            <person name="Nelson J."/>
            <person name="Hou S."/>
            <person name="Wollam A."/>
            <person name="Pepin K.H."/>
            <person name="Johnson M."/>
            <person name="Bhonagiri V."/>
            <person name="Nash W.E."/>
            <person name="Warren W."/>
            <person name="Chinwalla A."/>
            <person name="Mardis E.R."/>
            <person name="Wilson R.K."/>
        </authorList>
    </citation>
    <scope>NUCLEOTIDE SEQUENCE [LARGE SCALE GENOMIC DNA]</scope>
    <source>
        <strain evidence="8">DSM 15176</strain>
    </source>
</reference>
<feature type="transmembrane region" description="Helical" evidence="6">
    <location>
        <begin position="48"/>
        <end position="71"/>
    </location>
</feature>
<evidence type="ECO:0000313" key="9">
    <source>
        <dbReference type="Proteomes" id="UP000003438"/>
    </source>
</evidence>
<organism evidence="8 9">
    <name type="scientific">Subdoligranulum variabile DSM 15176</name>
    <dbReference type="NCBI Taxonomy" id="411471"/>
    <lineage>
        <taxon>Bacteria</taxon>
        <taxon>Bacillati</taxon>
        <taxon>Bacillota</taxon>
        <taxon>Clostridia</taxon>
        <taxon>Eubacteriales</taxon>
        <taxon>Oscillospiraceae</taxon>
        <taxon>Subdoligranulum</taxon>
    </lineage>
</organism>
<dbReference type="eggNOG" id="COG0658">
    <property type="taxonomic scope" value="Bacteria"/>
</dbReference>
<dbReference type="EMBL" id="ACBY02000020">
    <property type="protein sequence ID" value="EFB76554.1"/>
    <property type="molecule type" value="Genomic_DNA"/>
</dbReference>
<dbReference type="AlphaFoldDB" id="D1PKP6"/>
<comment type="subcellular location">
    <subcellularLocation>
        <location evidence="1">Cell membrane</location>
        <topology evidence="1">Multi-pass membrane protein</topology>
    </subcellularLocation>
</comment>
<dbReference type="RefSeq" id="WP_007046334.1">
    <property type="nucleotide sequence ID" value="NZ_GG704769.1"/>
</dbReference>
<dbReference type="NCBIfam" id="TIGR00360">
    <property type="entry name" value="ComEC_N-term"/>
    <property type="match status" value="1"/>
</dbReference>
<dbReference type="GO" id="GO:0005886">
    <property type="term" value="C:plasma membrane"/>
    <property type="evidence" value="ECO:0007669"/>
    <property type="project" value="UniProtKB-SubCell"/>
</dbReference>
<dbReference type="Pfam" id="PF03772">
    <property type="entry name" value="Competence"/>
    <property type="match status" value="1"/>
</dbReference>
<dbReference type="OrthoDB" id="9761531at2"/>
<feature type="transmembrane region" description="Helical" evidence="6">
    <location>
        <begin position="405"/>
        <end position="428"/>
    </location>
</feature>
<evidence type="ECO:0000256" key="2">
    <source>
        <dbReference type="ARBA" id="ARBA00022475"/>
    </source>
</evidence>
<dbReference type="PANTHER" id="PTHR30619:SF1">
    <property type="entry name" value="RECOMBINATION PROTEIN 2"/>
    <property type="match status" value="1"/>
</dbReference>
<keyword evidence="5 6" id="KW-0472">Membrane</keyword>
<feature type="transmembrane region" description="Helical" evidence="6">
    <location>
        <begin position="369"/>
        <end position="393"/>
    </location>
</feature>
<evidence type="ECO:0000313" key="8">
    <source>
        <dbReference type="EMBL" id="EFB76554.1"/>
    </source>
</evidence>
<dbReference type="HOGENOM" id="CLU_395290_0_0_9"/>
<evidence type="ECO:0000256" key="3">
    <source>
        <dbReference type="ARBA" id="ARBA00022692"/>
    </source>
</evidence>